<dbReference type="Pfam" id="PF07944">
    <property type="entry name" value="Beta-AFase-like_GH127_cat"/>
    <property type="match status" value="1"/>
</dbReference>
<protein>
    <recommendedName>
        <fullName evidence="1">Non-reducing end beta-L-arabinofuranosidase-like GH127 catalytic domain-containing protein</fullName>
    </recommendedName>
</protein>
<feature type="domain" description="Non-reducing end beta-L-arabinofuranosidase-like GH127 catalytic" evidence="1">
    <location>
        <begin position="48"/>
        <end position="124"/>
    </location>
</feature>
<proteinExistence type="predicted"/>
<name>X1L621_9ZZZZ</name>
<dbReference type="EMBL" id="BARV01010611">
    <property type="protein sequence ID" value="GAI14423.1"/>
    <property type="molecule type" value="Genomic_DNA"/>
</dbReference>
<evidence type="ECO:0000259" key="1">
    <source>
        <dbReference type="Pfam" id="PF07944"/>
    </source>
</evidence>
<gene>
    <name evidence="2" type="ORF">S06H3_20482</name>
</gene>
<comment type="caution">
    <text evidence="2">The sequence shown here is derived from an EMBL/GenBank/DDBJ whole genome shotgun (WGS) entry which is preliminary data.</text>
</comment>
<sequence length="146" mass="17198">MLFVKAYPVLKSAQFGRMNFMDFMGERLMANVDNWLLSVPQTNPGMLEMFRDRDKKPQRDLVPWAGEFSGKYVTAGVYNLHVTQNYRLWRQLKEFVKELIETQSEDGYMGPFPSSERLVGRTIWEGKAQPHWDLWGHYQNMLGLFL</sequence>
<dbReference type="AlphaFoldDB" id="X1L621"/>
<evidence type="ECO:0000313" key="2">
    <source>
        <dbReference type="EMBL" id="GAI14423.1"/>
    </source>
</evidence>
<dbReference type="InterPro" id="IPR012878">
    <property type="entry name" value="Beta-AFase-like_GH127_cat"/>
</dbReference>
<accession>X1L621</accession>
<organism evidence="2">
    <name type="scientific">marine sediment metagenome</name>
    <dbReference type="NCBI Taxonomy" id="412755"/>
    <lineage>
        <taxon>unclassified sequences</taxon>
        <taxon>metagenomes</taxon>
        <taxon>ecological metagenomes</taxon>
    </lineage>
</organism>
<reference evidence="2" key="1">
    <citation type="journal article" date="2014" name="Front. Microbiol.">
        <title>High frequency of phylogenetically diverse reductive dehalogenase-homologous genes in deep subseafloor sedimentary metagenomes.</title>
        <authorList>
            <person name="Kawai M."/>
            <person name="Futagami T."/>
            <person name="Toyoda A."/>
            <person name="Takaki Y."/>
            <person name="Nishi S."/>
            <person name="Hori S."/>
            <person name="Arai W."/>
            <person name="Tsubouchi T."/>
            <person name="Morono Y."/>
            <person name="Uchiyama I."/>
            <person name="Ito T."/>
            <person name="Fujiyama A."/>
            <person name="Inagaki F."/>
            <person name="Takami H."/>
        </authorList>
    </citation>
    <scope>NUCLEOTIDE SEQUENCE</scope>
    <source>
        <strain evidence="2">Expedition CK06-06</strain>
    </source>
</reference>
<feature type="non-terminal residue" evidence="2">
    <location>
        <position position="146"/>
    </location>
</feature>